<dbReference type="GO" id="GO:0005739">
    <property type="term" value="C:mitochondrion"/>
    <property type="evidence" value="ECO:0007669"/>
    <property type="project" value="TreeGrafter"/>
</dbReference>
<dbReference type="Proteomes" id="UP000193411">
    <property type="component" value="Unassembled WGS sequence"/>
</dbReference>
<feature type="non-terminal residue" evidence="1">
    <location>
        <position position="84"/>
    </location>
</feature>
<feature type="non-terminal residue" evidence="1">
    <location>
        <position position="1"/>
    </location>
</feature>
<dbReference type="AlphaFoldDB" id="A0A1Y2I0T8"/>
<dbReference type="STRING" id="765915.A0A1Y2I0T8"/>
<reference evidence="1 2" key="1">
    <citation type="submission" date="2016-07" db="EMBL/GenBank/DDBJ databases">
        <title>Pervasive Adenine N6-methylation of Active Genes in Fungi.</title>
        <authorList>
            <consortium name="DOE Joint Genome Institute"/>
            <person name="Mondo S.J."/>
            <person name="Dannebaum R.O."/>
            <person name="Kuo R.C."/>
            <person name="Labutti K."/>
            <person name="Haridas S."/>
            <person name="Kuo A."/>
            <person name="Salamov A."/>
            <person name="Ahrendt S.R."/>
            <person name="Lipzen A."/>
            <person name="Sullivan W."/>
            <person name="Andreopoulos W.B."/>
            <person name="Clum A."/>
            <person name="Lindquist E."/>
            <person name="Daum C."/>
            <person name="Ramamoorthy G.K."/>
            <person name="Gryganskyi A."/>
            <person name="Culley D."/>
            <person name="Magnuson J.K."/>
            <person name="James T.Y."/>
            <person name="O'Malley M.A."/>
            <person name="Stajich J.E."/>
            <person name="Spatafora J.W."/>
            <person name="Visel A."/>
            <person name="Grigoriev I.V."/>
        </authorList>
    </citation>
    <scope>NUCLEOTIDE SEQUENCE [LARGE SCALE GENOMIC DNA]</scope>
    <source>
        <strain evidence="1 2">PL171</strain>
    </source>
</reference>
<accession>A0A1Y2I0T8</accession>
<dbReference type="Pfam" id="PF10315">
    <property type="entry name" value="Aim19"/>
    <property type="match status" value="1"/>
</dbReference>
<name>A0A1Y2I0T8_9FUNG</name>
<sequence length="84" mass="8847">IASLPKSAVKMPGLPPYLQLIGFTSMFGLSTYAIHSGDAVNGPSMATAWSLTYLVTNTLKGIKSRNLIPLTMVSSAMLQVGVYG</sequence>
<organism evidence="1 2">
    <name type="scientific">Catenaria anguillulae PL171</name>
    <dbReference type="NCBI Taxonomy" id="765915"/>
    <lineage>
        <taxon>Eukaryota</taxon>
        <taxon>Fungi</taxon>
        <taxon>Fungi incertae sedis</taxon>
        <taxon>Blastocladiomycota</taxon>
        <taxon>Blastocladiomycetes</taxon>
        <taxon>Blastocladiales</taxon>
        <taxon>Catenariaceae</taxon>
        <taxon>Catenaria</taxon>
    </lineage>
</organism>
<comment type="caution">
    <text evidence="1">The sequence shown here is derived from an EMBL/GenBank/DDBJ whole genome shotgun (WGS) entry which is preliminary data.</text>
</comment>
<dbReference type="PANTHER" id="PTHR28177:SF1">
    <property type="entry name" value="ALTERED INHERITANCE OF MITOCHONDRIA PROTEIN 19, MITOCHONDRIAL"/>
    <property type="match status" value="1"/>
</dbReference>
<dbReference type="EMBL" id="MCFL01000003">
    <property type="protein sequence ID" value="ORZ40478.1"/>
    <property type="molecule type" value="Genomic_DNA"/>
</dbReference>
<dbReference type="OrthoDB" id="5554402at2759"/>
<proteinExistence type="predicted"/>
<evidence type="ECO:0000313" key="1">
    <source>
        <dbReference type="EMBL" id="ORZ40478.1"/>
    </source>
</evidence>
<protein>
    <submittedName>
        <fullName evidence="1">Uncharacterized protein</fullName>
    </submittedName>
</protein>
<evidence type="ECO:0000313" key="2">
    <source>
        <dbReference type="Proteomes" id="UP000193411"/>
    </source>
</evidence>
<gene>
    <name evidence="1" type="ORF">BCR44DRAFT_1374274</name>
</gene>
<dbReference type="InterPro" id="IPR019419">
    <property type="entry name" value="AIM19"/>
</dbReference>
<dbReference type="PANTHER" id="PTHR28177">
    <property type="entry name" value="ALTERED INHERITANCE OF MITOCHONDRIA PROTEIN 19, MITOCHONDRIAL"/>
    <property type="match status" value="1"/>
</dbReference>
<keyword evidence="2" id="KW-1185">Reference proteome</keyword>